<dbReference type="EMBL" id="JAKOGI010002867">
    <property type="protein sequence ID" value="KAJ8421184.1"/>
    <property type="molecule type" value="Genomic_DNA"/>
</dbReference>
<gene>
    <name evidence="2" type="ORF">Cgig2_011312</name>
</gene>
<keyword evidence="3" id="KW-1185">Reference proteome</keyword>
<comment type="caution">
    <text evidence="2">The sequence shown here is derived from an EMBL/GenBank/DDBJ whole genome shotgun (WGS) entry which is preliminary data.</text>
</comment>
<proteinExistence type="predicted"/>
<name>A0A9Q1GKL9_9CARY</name>
<protein>
    <submittedName>
        <fullName evidence="2">Uncharacterized protein</fullName>
    </submittedName>
</protein>
<accession>A0A9Q1GKL9</accession>
<evidence type="ECO:0000256" key="1">
    <source>
        <dbReference type="SAM" id="MobiDB-lite"/>
    </source>
</evidence>
<evidence type="ECO:0000313" key="3">
    <source>
        <dbReference type="Proteomes" id="UP001153076"/>
    </source>
</evidence>
<feature type="region of interest" description="Disordered" evidence="1">
    <location>
        <begin position="62"/>
        <end position="94"/>
    </location>
</feature>
<organism evidence="2 3">
    <name type="scientific">Carnegiea gigantea</name>
    <dbReference type="NCBI Taxonomy" id="171969"/>
    <lineage>
        <taxon>Eukaryota</taxon>
        <taxon>Viridiplantae</taxon>
        <taxon>Streptophyta</taxon>
        <taxon>Embryophyta</taxon>
        <taxon>Tracheophyta</taxon>
        <taxon>Spermatophyta</taxon>
        <taxon>Magnoliopsida</taxon>
        <taxon>eudicotyledons</taxon>
        <taxon>Gunneridae</taxon>
        <taxon>Pentapetalae</taxon>
        <taxon>Caryophyllales</taxon>
        <taxon>Cactineae</taxon>
        <taxon>Cactaceae</taxon>
        <taxon>Cactoideae</taxon>
        <taxon>Echinocereeae</taxon>
        <taxon>Carnegiea</taxon>
    </lineage>
</organism>
<dbReference type="Proteomes" id="UP001153076">
    <property type="component" value="Unassembled WGS sequence"/>
</dbReference>
<evidence type="ECO:0000313" key="2">
    <source>
        <dbReference type="EMBL" id="KAJ8421184.1"/>
    </source>
</evidence>
<feature type="region of interest" description="Disordered" evidence="1">
    <location>
        <begin position="340"/>
        <end position="380"/>
    </location>
</feature>
<dbReference type="AlphaFoldDB" id="A0A9Q1GKL9"/>
<reference evidence="2" key="1">
    <citation type="submission" date="2022-04" db="EMBL/GenBank/DDBJ databases">
        <title>Carnegiea gigantea Genome sequencing and assembly v2.</title>
        <authorList>
            <person name="Copetti D."/>
            <person name="Sanderson M.J."/>
            <person name="Burquez A."/>
            <person name="Wojciechowski M.F."/>
        </authorList>
    </citation>
    <scope>NUCLEOTIDE SEQUENCE</scope>
    <source>
        <strain evidence="2">SGP5-SGP5p</strain>
        <tissue evidence="2">Aerial part</tissue>
    </source>
</reference>
<dbReference type="OrthoDB" id="1740536at2759"/>
<sequence>MDALESLMSTMADAITRQVSEQVRRAMEAASLARPHPPFDYPLVHEREPSHRPERMLSPRYAEHGRELSRSDWSGRPNTGQLGRRATMGPTGRLTQGETIRSIAACTPYATHSRGHPMLRRPPFMTAPPKPQNARKYYGFHEQSGHTTIERRELKKALHELADKGQIDRFLRIGPRFLRREQEPTPPLPRDEECSTEVVATIAGGYTEGITRLAWKTKSKSLEVDFLVVDVPTTYNVILVRPTLCKGREEKIRRVTRRALHHHHALPPQKPRPRLLGGCILALGGRRDKLHLLKVTALNGGPLALIHVVEAGSSGPCVGTRGCRCGLAGSPAPYLGLHQPRPSPVDAAAPSSQPHVRLNQPRRRYRATSPFRNSPHPSSEDLSHGCLFLGHLGGIRSPRSYQVPGLNYVLDKRELGGRFWKGWGAFAWRGYGPLMTGSPIDEGPIARLPLSPLARVRRPRPRLAGPRSAIAFEPVGLRQASFHGERGTVPVGKRLSLYNLGATRSGDELGCTLYLFGLLTNEALPLLFPPTLSVGRPLFGGGIPGLEDRQPCPRLICIKQKGSQDQKAGRGEEEVIGEKLLLGERIQRLPVTGLAPPPLGALH</sequence>